<keyword evidence="1" id="KW-1133">Transmembrane helix</keyword>
<evidence type="ECO:0000256" key="1">
    <source>
        <dbReference type="SAM" id="Phobius"/>
    </source>
</evidence>
<dbReference type="AlphaFoldDB" id="A0A1H7S906"/>
<reference evidence="4" key="1">
    <citation type="submission" date="2016-10" db="EMBL/GenBank/DDBJ databases">
        <authorList>
            <person name="Varghese N."/>
            <person name="Submissions S."/>
        </authorList>
    </citation>
    <scope>NUCLEOTIDE SEQUENCE [LARGE SCALE GENOMIC DNA]</scope>
    <source>
        <strain evidence="4">DSM 18733</strain>
    </source>
</reference>
<keyword evidence="4" id="KW-1185">Reference proteome</keyword>
<evidence type="ECO:0000259" key="2">
    <source>
        <dbReference type="Pfam" id="PF04773"/>
    </source>
</evidence>
<keyword evidence="1" id="KW-0472">Membrane</keyword>
<dbReference type="PANTHER" id="PTHR30273:SF2">
    <property type="entry name" value="PROTEIN FECR"/>
    <property type="match status" value="1"/>
</dbReference>
<gene>
    <name evidence="3" type="ORF">SAMN05661044_03125</name>
</gene>
<proteinExistence type="predicted"/>
<evidence type="ECO:0000313" key="4">
    <source>
        <dbReference type="Proteomes" id="UP000199421"/>
    </source>
</evidence>
<dbReference type="GO" id="GO:0016989">
    <property type="term" value="F:sigma factor antagonist activity"/>
    <property type="evidence" value="ECO:0007669"/>
    <property type="project" value="TreeGrafter"/>
</dbReference>
<dbReference type="Proteomes" id="UP000199421">
    <property type="component" value="Unassembled WGS sequence"/>
</dbReference>
<feature type="domain" description="FecR protein" evidence="2">
    <location>
        <begin position="114"/>
        <end position="210"/>
    </location>
</feature>
<protein>
    <submittedName>
        <fullName evidence="3">FecR family protein</fullName>
    </submittedName>
</protein>
<organism evidence="3 4">
    <name type="scientific">Olivibacter domesticus</name>
    <name type="common">Pseudosphingobacterium domesticum</name>
    <dbReference type="NCBI Taxonomy" id="407022"/>
    <lineage>
        <taxon>Bacteria</taxon>
        <taxon>Pseudomonadati</taxon>
        <taxon>Bacteroidota</taxon>
        <taxon>Sphingobacteriia</taxon>
        <taxon>Sphingobacteriales</taxon>
        <taxon>Sphingobacteriaceae</taxon>
        <taxon>Olivibacter</taxon>
    </lineage>
</organism>
<dbReference type="InterPro" id="IPR012373">
    <property type="entry name" value="Ferrdict_sens_TM"/>
</dbReference>
<accession>A0A1H7S906</accession>
<dbReference type="RefSeq" id="WP_093326275.1">
    <property type="nucleotide sequence ID" value="NZ_FOAF01000003.1"/>
</dbReference>
<keyword evidence="1" id="KW-0812">Transmembrane</keyword>
<feature type="transmembrane region" description="Helical" evidence="1">
    <location>
        <begin position="75"/>
        <end position="99"/>
    </location>
</feature>
<dbReference type="PANTHER" id="PTHR30273">
    <property type="entry name" value="PERIPLASMIC SIGNAL SENSOR AND SIGMA FACTOR ACTIVATOR FECR-RELATED"/>
    <property type="match status" value="1"/>
</dbReference>
<dbReference type="EMBL" id="FOAF01000003">
    <property type="protein sequence ID" value="SEL68963.1"/>
    <property type="molecule type" value="Genomic_DNA"/>
</dbReference>
<dbReference type="Gene3D" id="2.60.120.1440">
    <property type="match status" value="1"/>
</dbReference>
<dbReference type="Pfam" id="PF04773">
    <property type="entry name" value="FecR"/>
    <property type="match status" value="1"/>
</dbReference>
<dbReference type="STRING" id="407022.SAMN05661044_03125"/>
<name>A0A1H7S906_OLID1</name>
<dbReference type="InterPro" id="IPR006860">
    <property type="entry name" value="FecR"/>
</dbReference>
<evidence type="ECO:0000313" key="3">
    <source>
        <dbReference type="EMBL" id="SEL68963.1"/>
    </source>
</evidence>
<dbReference type="PIRSF" id="PIRSF018266">
    <property type="entry name" value="FecR"/>
    <property type="match status" value="1"/>
</dbReference>
<dbReference type="OrthoDB" id="1452822at2"/>
<sequence length="324" mass="36621">MQAHLFKALLRKYRAGETSPEETKLVEDWYASFGETFPEKDRKMKAVLRKELHTRLQRELFPDHMPKQKKQIRFLLPKIVGAAAVLLVIGIGGWFLAYYGGARAGLEKKKWVELSAGQGKLKKVQLPDSTFVWLNAGTKIGFPLPFDNRTTREVTLLEGEVFFDVHPNAAKPFIVHANGLDTRVLGTSFSVRSYKDLNELRVSVATGMVQVSGSQKQLLGVLRPGEEIVYDKATLARTTKQVDMETRTAWISGVTYLSEVSFAELSVVFHNNYGVLLKAGKRAVARQHYSIQLDRSIRQEDLIKAICAIHKNRFRKEGDAIIIY</sequence>